<feature type="domain" description="Methyl-accepting transducer" evidence="9">
    <location>
        <begin position="311"/>
        <end position="547"/>
    </location>
</feature>
<evidence type="ECO:0000313" key="12">
    <source>
        <dbReference type="Proteomes" id="UP000316968"/>
    </source>
</evidence>
<feature type="domain" description="HAMP" evidence="10">
    <location>
        <begin position="238"/>
        <end position="292"/>
    </location>
</feature>
<feature type="transmembrane region" description="Helical" evidence="8">
    <location>
        <begin position="217"/>
        <end position="236"/>
    </location>
</feature>
<evidence type="ECO:0000256" key="3">
    <source>
        <dbReference type="ARBA" id="ARBA00023136"/>
    </source>
</evidence>
<evidence type="ECO:0000259" key="9">
    <source>
        <dbReference type="PROSITE" id="PS50111"/>
    </source>
</evidence>
<dbReference type="PANTHER" id="PTHR32089:SF112">
    <property type="entry name" value="LYSOZYME-LIKE PROTEIN-RELATED"/>
    <property type="match status" value="1"/>
</dbReference>
<dbReference type="EMBL" id="CP041217">
    <property type="protein sequence ID" value="QDH22026.1"/>
    <property type="molecule type" value="Genomic_DNA"/>
</dbReference>
<dbReference type="PRINTS" id="PR00260">
    <property type="entry name" value="CHEMTRNSDUCR"/>
</dbReference>
<keyword evidence="12" id="KW-1185">Reference proteome</keyword>
<dbReference type="CDD" id="cd06225">
    <property type="entry name" value="HAMP"/>
    <property type="match status" value="1"/>
</dbReference>
<evidence type="ECO:0000256" key="5">
    <source>
        <dbReference type="ARBA" id="ARBA00029447"/>
    </source>
</evidence>
<dbReference type="GO" id="GO:0006935">
    <property type="term" value="P:chemotaxis"/>
    <property type="evidence" value="ECO:0007669"/>
    <property type="project" value="InterPro"/>
</dbReference>
<sequence>MGLIFEGFFPINKYTKGFSQNKERANGMKRFRFNIGAKIAIGYLLVIVLLAAAILVVRSQIDKLESEMNFIAGHDIEVQERINLIGRYVGDMENSQRGFIITGDEKYLEPYETGRTGWAENYEALYALLSDNPAQQEKLNEIKGKIENWTQIAGEATIAMKRTGNQAGLDRFFSEDPGKKDMTEFNQLVSTFISTEMELTDKRVSSMHQSNKVLKNMLFVLLGVILIVSVLLAWFISSGVSRSLKAVTGTIRDIASSGGDLTKRIEVRSNDEIKDLGEATNLLLVSLQDMIRDLKGNTVELLNASSALQQGAQENSRSVKEVTTSIQRVAEGSERQVSQTEDISAVMKQTTSGLEQVAGAASDVAELAKETRGVAAEGERRIQASVVQVQGVADAFMSIRGSVSELAERSSEVLSITGYISETSSQTNLLALNAAIEAARAGEHGLGFSVVASEIRKLADQSSRSTQEISRIITAMTSGIRTIVELVEASSGSVEHGVASLSDAGSAFEAIVERVNSLSGQIVEVAGTVEEMSAGSQSVDRSIHEITRVTEEMAALTEEVSAMSEQQSASMNEMESTSFQLKEMADSLSGIVEKFKI</sequence>
<keyword evidence="8" id="KW-0812">Transmembrane</keyword>
<dbReference type="GO" id="GO:0004888">
    <property type="term" value="F:transmembrane signaling receptor activity"/>
    <property type="evidence" value="ECO:0007669"/>
    <property type="project" value="InterPro"/>
</dbReference>
<keyword evidence="7" id="KW-0175">Coiled coil</keyword>
<comment type="subcellular location">
    <subcellularLocation>
        <location evidence="1">Cell membrane</location>
    </subcellularLocation>
</comment>
<accession>A0A4Y6V026</accession>
<evidence type="ECO:0000256" key="4">
    <source>
        <dbReference type="ARBA" id="ARBA00023224"/>
    </source>
</evidence>
<dbReference type="OrthoDB" id="107771at2"/>
<feature type="transmembrane region" description="Helical" evidence="8">
    <location>
        <begin position="35"/>
        <end position="57"/>
    </location>
</feature>
<dbReference type="Pfam" id="PF00015">
    <property type="entry name" value="MCPsignal"/>
    <property type="match status" value="1"/>
</dbReference>
<comment type="similarity">
    <text evidence="5">Belongs to the methyl-accepting chemotaxis (MCP) protein family.</text>
</comment>
<evidence type="ECO:0000256" key="2">
    <source>
        <dbReference type="ARBA" id="ARBA00022475"/>
    </source>
</evidence>
<reference evidence="11 12" key="1">
    <citation type="submission" date="2019-06" db="EMBL/GenBank/DDBJ databases">
        <title>Saccharibacillus brassicae sp. nov., an endophytic bacterium isolated from Chinese cabbage seeds (Brassica pekinensis).</title>
        <authorList>
            <person name="Jiang L."/>
            <person name="Lee J."/>
            <person name="Kim S.W."/>
        </authorList>
    </citation>
    <scope>NUCLEOTIDE SEQUENCE [LARGE SCALE GENOMIC DNA]</scope>
    <source>
        <strain evidence="12">KCTC 43072 / ATSA2</strain>
    </source>
</reference>
<dbReference type="SUPFAM" id="SSF58104">
    <property type="entry name" value="Methyl-accepting chemotaxis protein (MCP) signaling domain"/>
    <property type="match status" value="1"/>
</dbReference>
<dbReference type="PANTHER" id="PTHR32089">
    <property type="entry name" value="METHYL-ACCEPTING CHEMOTAXIS PROTEIN MCPB"/>
    <property type="match status" value="1"/>
</dbReference>
<dbReference type="Gene3D" id="1.10.287.950">
    <property type="entry name" value="Methyl-accepting chemotaxis protein"/>
    <property type="match status" value="1"/>
</dbReference>
<evidence type="ECO:0000313" key="11">
    <source>
        <dbReference type="EMBL" id="QDH22026.1"/>
    </source>
</evidence>
<evidence type="ECO:0000256" key="7">
    <source>
        <dbReference type="SAM" id="Coils"/>
    </source>
</evidence>
<keyword evidence="3 8" id="KW-0472">Membrane</keyword>
<keyword evidence="2" id="KW-1003">Cell membrane</keyword>
<dbReference type="Pfam" id="PF05227">
    <property type="entry name" value="CHASE3"/>
    <property type="match status" value="1"/>
</dbReference>
<organism evidence="11 12">
    <name type="scientific">Saccharibacillus brassicae</name>
    <dbReference type="NCBI Taxonomy" id="2583377"/>
    <lineage>
        <taxon>Bacteria</taxon>
        <taxon>Bacillati</taxon>
        <taxon>Bacillota</taxon>
        <taxon>Bacilli</taxon>
        <taxon>Bacillales</taxon>
        <taxon>Paenibacillaceae</taxon>
        <taxon>Saccharibacillus</taxon>
    </lineage>
</organism>
<feature type="coiled-coil region" evidence="7">
    <location>
        <begin position="539"/>
        <end position="566"/>
    </location>
</feature>
<gene>
    <name evidence="11" type="ORF">FFV09_14950</name>
</gene>
<protein>
    <submittedName>
        <fullName evidence="11">Methyl-accepting chemotaxis protein</fullName>
    </submittedName>
</protein>
<dbReference type="GO" id="GO:0007165">
    <property type="term" value="P:signal transduction"/>
    <property type="evidence" value="ECO:0007669"/>
    <property type="project" value="UniProtKB-KW"/>
</dbReference>
<dbReference type="CDD" id="cd19410">
    <property type="entry name" value="HK9-like_sensor"/>
    <property type="match status" value="1"/>
</dbReference>
<dbReference type="Proteomes" id="UP000316968">
    <property type="component" value="Chromosome"/>
</dbReference>
<dbReference type="PROSITE" id="PS50111">
    <property type="entry name" value="CHEMOTAXIS_TRANSDUC_2"/>
    <property type="match status" value="1"/>
</dbReference>
<evidence type="ECO:0000256" key="6">
    <source>
        <dbReference type="PROSITE-ProRule" id="PRU00284"/>
    </source>
</evidence>
<dbReference type="InterPro" id="IPR003660">
    <property type="entry name" value="HAMP_dom"/>
</dbReference>
<evidence type="ECO:0000256" key="8">
    <source>
        <dbReference type="SAM" id="Phobius"/>
    </source>
</evidence>
<keyword evidence="4 6" id="KW-0807">Transducer</keyword>
<dbReference type="AlphaFoldDB" id="A0A4Y6V026"/>
<dbReference type="Pfam" id="PF00672">
    <property type="entry name" value="HAMP"/>
    <property type="match status" value="1"/>
</dbReference>
<dbReference type="InterPro" id="IPR004089">
    <property type="entry name" value="MCPsignal_dom"/>
</dbReference>
<name>A0A4Y6V026_SACBS</name>
<dbReference type="SMART" id="SM00283">
    <property type="entry name" value="MA"/>
    <property type="match status" value="1"/>
</dbReference>
<dbReference type="CDD" id="cd11386">
    <property type="entry name" value="MCP_signal"/>
    <property type="match status" value="1"/>
</dbReference>
<dbReference type="InterPro" id="IPR004090">
    <property type="entry name" value="Chemotax_Me-accpt_rcpt"/>
</dbReference>
<dbReference type="SMART" id="SM00304">
    <property type="entry name" value="HAMP"/>
    <property type="match status" value="2"/>
</dbReference>
<proteinExistence type="inferred from homology"/>
<dbReference type="InterPro" id="IPR007891">
    <property type="entry name" value="CHASE3"/>
</dbReference>
<dbReference type="Gene3D" id="6.10.340.10">
    <property type="match status" value="1"/>
</dbReference>
<evidence type="ECO:0000259" key="10">
    <source>
        <dbReference type="PROSITE" id="PS50885"/>
    </source>
</evidence>
<evidence type="ECO:0000256" key="1">
    <source>
        <dbReference type="ARBA" id="ARBA00004236"/>
    </source>
</evidence>
<dbReference type="PROSITE" id="PS50885">
    <property type="entry name" value="HAMP"/>
    <property type="match status" value="1"/>
</dbReference>
<dbReference type="KEGG" id="saca:FFV09_14950"/>
<keyword evidence="8" id="KW-1133">Transmembrane helix</keyword>
<dbReference type="GO" id="GO:0005886">
    <property type="term" value="C:plasma membrane"/>
    <property type="evidence" value="ECO:0007669"/>
    <property type="project" value="UniProtKB-SubCell"/>
</dbReference>